<evidence type="ECO:0000313" key="1">
    <source>
        <dbReference type="EMBL" id="MPC26699.1"/>
    </source>
</evidence>
<name>A0A5B7DZY9_PORTR</name>
<reference evidence="1 2" key="1">
    <citation type="submission" date="2019-05" db="EMBL/GenBank/DDBJ databases">
        <title>Another draft genome of Portunus trituberculatus and its Hox gene families provides insights of decapod evolution.</title>
        <authorList>
            <person name="Jeong J.-H."/>
            <person name="Song I."/>
            <person name="Kim S."/>
            <person name="Choi T."/>
            <person name="Kim D."/>
            <person name="Ryu S."/>
            <person name="Kim W."/>
        </authorList>
    </citation>
    <scope>NUCLEOTIDE SEQUENCE [LARGE SCALE GENOMIC DNA]</scope>
    <source>
        <tissue evidence="1">Muscle</tissue>
    </source>
</reference>
<dbReference type="EMBL" id="VSRR010001637">
    <property type="protein sequence ID" value="MPC26699.1"/>
    <property type="molecule type" value="Genomic_DNA"/>
</dbReference>
<protein>
    <submittedName>
        <fullName evidence="1">Uncharacterized protein</fullName>
    </submittedName>
</protein>
<sequence length="65" mass="7182">MKYNEYTVLPQHAALPCDAGYVSIASYILYSSIKKFVLIAESPQTPIVPLPTRTTHLCLTPMGDL</sequence>
<proteinExistence type="predicted"/>
<dbReference type="Proteomes" id="UP000324222">
    <property type="component" value="Unassembled WGS sequence"/>
</dbReference>
<dbReference type="AlphaFoldDB" id="A0A5B7DZY9"/>
<evidence type="ECO:0000313" key="2">
    <source>
        <dbReference type="Proteomes" id="UP000324222"/>
    </source>
</evidence>
<comment type="caution">
    <text evidence="1">The sequence shown here is derived from an EMBL/GenBank/DDBJ whole genome shotgun (WGS) entry which is preliminary data.</text>
</comment>
<organism evidence="1 2">
    <name type="scientific">Portunus trituberculatus</name>
    <name type="common">Swimming crab</name>
    <name type="synonym">Neptunus trituberculatus</name>
    <dbReference type="NCBI Taxonomy" id="210409"/>
    <lineage>
        <taxon>Eukaryota</taxon>
        <taxon>Metazoa</taxon>
        <taxon>Ecdysozoa</taxon>
        <taxon>Arthropoda</taxon>
        <taxon>Crustacea</taxon>
        <taxon>Multicrustacea</taxon>
        <taxon>Malacostraca</taxon>
        <taxon>Eumalacostraca</taxon>
        <taxon>Eucarida</taxon>
        <taxon>Decapoda</taxon>
        <taxon>Pleocyemata</taxon>
        <taxon>Brachyura</taxon>
        <taxon>Eubrachyura</taxon>
        <taxon>Portunoidea</taxon>
        <taxon>Portunidae</taxon>
        <taxon>Portuninae</taxon>
        <taxon>Portunus</taxon>
    </lineage>
</organism>
<gene>
    <name evidence="1" type="ORF">E2C01_019846</name>
</gene>
<accession>A0A5B7DZY9</accession>
<keyword evidence="2" id="KW-1185">Reference proteome</keyword>